<protein>
    <recommendedName>
        <fullName evidence="2">2EXR domain-containing protein</fullName>
    </recommendedName>
</protein>
<dbReference type="OrthoDB" id="3553182at2759"/>
<name>A0A2J6Q883_9HELO</name>
<feature type="domain" description="2EXR" evidence="2">
    <location>
        <begin position="71"/>
        <end position="153"/>
    </location>
</feature>
<feature type="signal peptide" evidence="1">
    <location>
        <begin position="1"/>
        <end position="21"/>
    </location>
</feature>
<gene>
    <name evidence="3" type="ORF">NA56DRAFT_702265</name>
</gene>
<dbReference type="AlphaFoldDB" id="A0A2J6Q883"/>
<dbReference type="Pfam" id="PF20150">
    <property type="entry name" value="2EXR"/>
    <property type="match status" value="1"/>
</dbReference>
<proteinExistence type="predicted"/>
<feature type="chain" id="PRO_5014377689" description="2EXR domain-containing protein" evidence="1">
    <location>
        <begin position="22"/>
        <end position="358"/>
    </location>
</feature>
<evidence type="ECO:0000313" key="3">
    <source>
        <dbReference type="EMBL" id="PMD22480.1"/>
    </source>
</evidence>
<reference evidence="3 4" key="1">
    <citation type="submission" date="2016-05" db="EMBL/GenBank/DDBJ databases">
        <title>A degradative enzymes factory behind the ericoid mycorrhizal symbiosis.</title>
        <authorList>
            <consortium name="DOE Joint Genome Institute"/>
            <person name="Martino E."/>
            <person name="Morin E."/>
            <person name="Grelet G."/>
            <person name="Kuo A."/>
            <person name="Kohler A."/>
            <person name="Daghino S."/>
            <person name="Barry K."/>
            <person name="Choi C."/>
            <person name="Cichocki N."/>
            <person name="Clum A."/>
            <person name="Copeland A."/>
            <person name="Hainaut M."/>
            <person name="Haridas S."/>
            <person name="Labutti K."/>
            <person name="Lindquist E."/>
            <person name="Lipzen A."/>
            <person name="Khouja H.-R."/>
            <person name="Murat C."/>
            <person name="Ohm R."/>
            <person name="Olson A."/>
            <person name="Spatafora J."/>
            <person name="Veneault-Fourrey C."/>
            <person name="Henrissat B."/>
            <person name="Grigoriev I."/>
            <person name="Martin F."/>
            <person name="Perotto S."/>
        </authorList>
    </citation>
    <scope>NUCLEOTIDE SEQUENCE [LARGE SCALE GENOMIC DNA]</scope>
    <source>
        <strain evidence="3 4">UAMH 7357</strain>
    </source>
</reference>
<evidence type="ECO:0000256" key="1">
    <source>
        <dbReference type="SAM" id="SignalP"/>
    </source>
</evidence>
<keyword evidence="1" id="KW-0732">Signal</keyword>
<organism evidence="3 4">
    <name type="scientific">Hyaloscypha hepaticicola</name>
    <dbReference type="NCBI Taxonomy" id="2082293"/>
    <lineage>
        <taxon>Eukaryota</taxon>
        <taxon>Fungi</taxon>
        <taxon>Dikarya</taxon>
        <taxon>Ascomycota</taxon>
        <taxon>Pezizomycotina</taxon>
        <taxon>Leotiomycetes</taxon>
        <taxon>Helotiales</taxon>
        <taxon>Hyaloscyphaceae</taxon>
        <taxon>Hyaloscypha</taxon>
    </lineage>
</organism>
<dbReference type="EMBL" id="KZ613477">
    <property type="protein sequence ID" value="PMD22480.1"/>
    <property type="molecule type" value="Genomic_DNA"/>
</dbReference>
<dbReference type="PANTHER" id="PTHR35910:SF6">
    <property type="entry name" value="2EXR DOMAIN-CONTAINING PROTEIN"/>
    <property type="match status" value="1"/>
</dbReference>
<dbReference type="PANTHER" id="PTHR35910">
    <property type="entry name" value="2EXR DOMAIN-CONTAINING PROTEIN"/>
    <property type="match status" value="1"/>
</dbReference>
<keyword evidence="4" id="KW-1185">Reference proteome</keyword>
<evidence type="ECO:0000313" key="4">
    <source>
        <dbReference type="Proteomes" id="UP000235672"/>
    </source>
</evidence>
<accession>A0A2J6Q883</accession>
<dbReference type="InterPro" id="IPR045518">
    <property type="entry name" value="2EXR"/>
</dbReference>
<sequence>MTGILNLLSFFQLPLFRKAVSLPSEVAKSLPTAIFPHTSDTTEVRRNPTIMATSGIKSVVKSIREASSETFNLFPKLPANIRVKIWRAANSHPRITMCEHYLDGFSKSVRQPQHPSTFAANVESRTEAKKAFQMIFESRLGHAVAFNYETDTLFLANYDVTWYFRGAAYQKYEVDDRAPIRSLALNIIKEPICMSRKSGEFTFDGVDVEDTLHVIKWFPNIRDLFIIPDDEVQAAKSVPVEDLEDIKTAEEMKLAGEGLERVIHGILRKMRRKCCILHSADCKCTFWRFPKIHFMSIPDMQKYLISMIPTSERDKQVLRLKSVVSPESYHFSFILPRRKQSWLSAEVELKRNAMKTQL</sequence>
<evidence type="ECO:0000259" key="2">
    <source>
        <dbReference type="Pfam" id="PF20150"/>
    </source>
</evidence>
<dbReference type="Proteomes" id="UP000235672">
    <property type="component" value="Unassembled WGS sequence"/>
</dbReference>